<dbReference type="InterPro" id="IPR028082">
    <property type="entry name" value="Peripla_BP_I"/>
</dbReference>
<evidence type="ECO:0000256" key="1">
    <source>
        <dbReference type="ARBA" id="ARBA00023015"/>
    </source>
</evidence>
<keyword evidence="3" id="KW-0804">Transcription</keyword>
<dbReference type="InterPro" id="IPR010982">
    <property type="entry name" value="Lambda_DNA-bd_dom_sf"/>
</dbReference>
<dbReference type="InterPro" id="IPR046335">
    <property type="entry name" value="LacI/GalR-like_sensor"/>
</dbReference>
<dbReference type="Proteomes" id="UP000320235">
    <property type="component" value="Unassembled WGS sequence"/>
</dbReference>
<dbReference type="Pfam" id="PF00356">
    <property type="entry name" value="LacI"/>
    <property type="match status" value="1"/>
</dbReference>
<dbReference type="PANTHER" id="PTHR30146">
    <property type="entry name" value="LACI-RELATED TRANSCRIPTIONAL REPRESSOR"/>
    <property type="match status" value="1"/>
</dbReference>
<name>A0A543EU89_9MICO</name>
<evidence type="ECO:0000313" key="6">
    <source>
        <dbReference type="Proteomes" id="UP000320235"/>
    </source>
</evidence>
<dbReference type="EMBL" id="VFPE01000003">
    <property type="protein sequence ID" value="TQM25147.1"/>
    <property type="molecule type" value="Genomic_DNA"/>
</dbReference>
<dbReference type="SMART" id="SM00354">
    <property type="entry name" value="HTH_LACI"/>
    <property type="match status" value="1"/>
</dbReference>
<keyword evidence="6" id="KW-1185">Reference proteome</keyword>
<dbReference type="CDD" id="cd01392">
    <property type="entry name" value="HTH_LacI"/>
    <property type="match status" value="1"/>
</dbReference>
<dbReference type="Pfam" id="PF13377">
    <property type="entry name" value="Peripla_BP_3"/>
    <property type="match status" value="1"/>
</dbReference>
<evidence type="ECO:0000259" key="4">
    <source>
        <dbReference type="PROSITE" id="PS50932"/>
    </source>
</evidence>
<dbReference type="InterPro" id="IPR000843">
    <property type="entry name" value="HTH_LacI"/>
</dbReference>
<accession>A0A543EU89</accession>
<dbReference type="Gene3D" id="1.10.260.40">
    <property type="entry name" value="lambda repressor-like DNA-binding domains"/>
    <property type="match status" value="1"/>
</dbReference>
<comment type="caution">
    <text evidence="5">The sequence shown here is derived from an EMBL/GenBank/DDBJ whole genome shotgun (WGS) entry which is preliminary data.</text>
</comment>
<organism evidence="5 6">
    <name type="scientific">Microbacterium kyungheense</name>
    <dbReference type="NCBI Taxonomy" id="1263636"/>
    <lineage>
        <taxon>Bacteria</taxon>
        <taxon>Bacillati</taxon>
        <taxon>Actinomycetota</taxon>
        <taxon>Actinomycetes</taxon>
        <taxon>Micrococcales</taxon>
        <taxon>Microbacteriaceae</taxon>
        <taxon>Microbacterium</taxon>
    </lineage>
</organism>
<dbReference type="PRINTS" id="PR00036">
    <property type="entry name" value="HTHLACI"/>
</dbReference>
<feature type="domain" description="HTH lacI-type" evidence="4">
    <location>
        <begin position="11"/>
        <end position="65"/>
    </location>
</feature>
<keyword evidence="2" id="KW-0238">DNA-binding</keyword>
<proteinExistence type="predicted"/>
<dbReference type="PANTHER" id="PTHR30146:SF109">
    <property type="entry name" value="HTH-TYPE TRANSCRIPTIONAL REGULATOR GALS"/>
    <property type="match status" value="1"/>
</dbReference>
<gene>
    <name evidence="5" type="ORF">FB391_2607</name>
</gene>
<keyword evidence="1" id="KW-0805">Transcription regulation</keyword>
<dbReference type="CDD" id="cd01574">
    <property type="entry name" value="PBP1_LacI"/>
    <property type="match status" value="1"/>
</dbReference>
<evidence type="ECO:0000313" key="5">
    <source>
        <dbReference type="EMBL" id="TQM25147.1"/>
    </source>
</evidence>
<protein>
    <submittedName>
        <fullName evidence="5">LacI family transcriptional regulator</fullName>
    </submittedName>
</protein>
<dbReference type="AlphaFoldDB" id="A0A543EU89"/>
<dbReference type="GO" id="GO:0003700">
    <property type="term" value="F:DNA-binding transcription factor activity"/>
    <property type="evidence" value="ECO:0007669"/>
    <property type="project" value="TreeGrafter"/>
</dbReference>
<evidence type="ECO:0000256" key="3">
    <source>
        <dbReference type="ARBA" id="ARBA00023163"/>
    </source>
</evidence>
<dbReference type="RefSeq" id="WP_141894917.1">
    <property type="nucleotide sequence ID" value="NZ_BAABLH010000002.1"/>
</dbReference>
<dbReference type="Gene3D" id="3.40.50.2300">
    <property type="match status" value="2"/>
</dbReference>
<dbReference type="SUPFAM" id="SSF47413">
    <property type="entry name" value="lambda repressor-like DNA-binding domains"/>
    <property type="match status" value="1"/>
</dbReference>
<dbReference type="GO" id="GO:0000976">
    <property type="term" value="F:transcription cis-regulatory region binding"/>
    <property type="evidence" value="ECO:0007669"/>
    <property type="project" value="TreeGrafter"/>
</dbReference>
<dbReference type="SUPFAM" id="SSF53822">
    <property type="entry name" value="Periplasmic binding protein-like I"/>
    <property type="match status" value="1"/>
</dbReference>
<dbReference type="PROSITE" id="PS50932">
    <property type="entry name" value="HTH_LACI_2"/>
    <property type="match status" value="1"/>
</dbReference>
<reference evidence="5 6" key="1">
    <citation type="submission" date="2019-06" db="EMBL/GenBank/DDBJ databases">
        <title>Sequencing the genomes of 1000 actinobacteria strains.</title>
        <authorList>
            <person name="Klenk H.-P."/>
        </authorList>
    </citation>
    <scope>NUCLEOTIDE SEQUENCE [LARGE SCALE GENOMIC DNA]</scope>
    <source>
        <strain evidence="5 6">DSM 105492</strain>
    </source>
</reference>
<sequence>MSANGDRNRVATIFDVARLAGVSHQTVSRVLNDLPNVRPATRERVENAITQLRYVPSQAARALVTRRSRTIGLVATGLPDYGPSSVVLNFNQSARDAGYAVIATNPADAAAATLRSATEMLIRQNVEAVVLLAAERAALDAFDGWELGVPLVSIASESRGRGIRVALDQYQGARTAVSHLLALGHRDVVHIAGPEGSMDAEERLRGWRDRLAEAGIAGREPERGDWSPEAGYRVGADLVRSGMPDAVFVSNDQMALGLLHALADAGLRVPDEVSVVGFDDIPEAAHFSPPLTTVRQDFVGLGRDAMAAVLTQLQDEEATMPPPTRVPQLVVRASTREL</sequence>
<evidence type="ECO:0000256" key="2">
    <source>
        <dbReference type="ARBA" id="ARBA00023125"/>
    </source>
</evidence>
<dbReference type="OrthoDB" id="9785139at2"/>
<dbReference type="PROSITE" id="PS00356">
    <property type="entry name" value="HTH_LACI_1"/>
    <property type="match status" value="1"/>
</dbReference>